<name>A0A8S1M477_PARPR</name>
<dbReference type="PANTHER" id="PTHR31947:SF36">
    <property type="entry name" value="DNA_RNA-BINDING PROTEIN ALBA-LIKE DOMAIN-CONTAINING PROTEIN"/>
    <property type="match status" value="1"/>
</dbReference>
<reference evidence="3" key="1">
    <citation type="submission" date="2021-01" db="EMBL/GenBank/DDBJ databases">
        <authorList>
            <consortium name="Genoscope - CEA"/>
            <person name="William W."/>
        </authorList>
    </citation>
    <scope>NUCLEOTIDE SEQUENCE</scope>
</reference>
<evidence type="ECO:0000313" key="3">
    <source>
        <dbReference type="EMBL" id="CAD8073442.1"/>
    </source>
</evidence>
<evidence type="ECO:0000313" key="2">
    <source>
        <dbReference type="EMBL" id="CAD8073438.1"/>
    </source>
</evidence>
<proteinExistence type="predicted"/>
<keyword evidence="4" id="KW-1185">Reference proteome</keyword>
<dbReference type="PANTHER" id="PTHR31947">
    <property type="entry name" value="DNA/RNA-BINDING PROTEIN ALBA 3"/>
    <property type="match status" value="1"/>
</dbReference>
<dbReference type="EMBL" id="CAJJDM010000051">
    <property type="protein sequence ID" value="CAD8073442.1"/>
    <property type="molecule type" value="Genomic_DNA"/>
</dbReference>
<sequence>MNQQKQPLDPKDSILNISLKKSSGQFIFLSKIFLNKFEKVELHGLGEATKTVAAVAESLSRNQYATIKKIETQTYTPEQGGKKIKLIAILEITEEGKKKIVLELQRKKPEEGKKNNQQEVQKQAENQPQ</sequence>
<comment type="caution">
    <text evidence="3">The sequence shown here is derived from an EMBL/GenBank/DDBJ whole genome shotgun (WGS) entry which is preliminary data.</text>
</comment>
<dbReference type="EMBL" id="CAJJDM010000051">
    <property type="protein sequence ID" value="CAD8073438.1"/>
    <property type="molecule type" value="Genomic_DNA"/>
</dbReference>
<dbReference type="GO" id="GO:0005634">
    <property type="term" value="C:nucleus"/>
    <property type="evidence" value="ECO:0007669"/>
    <property type="project" value="TreeGrafter"/>
</dbReference>
<evidence type="ECO:0000313" key="4">
    <source>
        <dbReference type="Proteomes" id="UP000688137"/>
    </source>
</evidence>
<gene>
    <name evidence="2" type="ORF">PPRIM_AZ9-3.1.T0510034</name>
    <name evidence="3" type="ORF">PPRIM_AZ9-3.1.T0510036</name>
</gene>
<feature type="compositionally biased region" description="Polar residues" evidence="1">
    <location>
        <begin position="117"/>
        <end position="129"/>
    </location>
</feature>
<dbReference type="GO" id="GO:0003723">
    <property type="term" value="F:RNA binding"/>
    <property type="evidence" value="ECO:0007669"/>
    <property type="project" value="TreeGrafter"/>
</dbReference>
<dbReference type="AlphaFoldDB" id="A0A8S1M477"/>
<evidence type="ECO:0000256" key="1">
    <source>
        <dbReference type="SAM" id="MobiDB-lite"/>
    </source>
</evidence>
<accession>A0A8S1M477</accession>
<organism evidence="3 4">
    <name type="scientific">Paramecium primaurelia</name>
    <dbReference type="NCBI Taxonomy" id="5886"/>
    <lineage>
        <taxon>Eukaryota</taxon>
        <taxon>Sar</taxon>
        <taxon>Alveolata</taxon>
        <taxon>Ciliophora</taxon>
        <taxon>Intramacronucleata</taxon>
        <taxon>Oligohymenophorea</taxon>
        <taxon>Peniculida</taxon>
        <taxon>Parameciidae</taxon>
        <taxon>Paramecium</taxon>
    </lineage>
</organism>
<feature type="compositionally biased region" description="Basic and acidic residues" evidence="1">
    <location>
        <begin position="106"/>
        <end position="116"/>
    </location>
</feature>
<dbReference type="Proteomes" id="UP000688137">
    <property type="component" value="Unassembled WGS sequence"/>
</dbReference>
<protein>
    <recommendedName>
        <fullName evidence="5">DNA/RNA-binding protein Alba-like domain-containing protein</fullName>
    </recommendedName>
</protein>
<feature type="region of interest" description="Disordered" evidence="1">
    <location>
        <begin position="106"/>
        <end position="129"/>
    </location>
</feature>
<dbReference type="InterPro" id="IPR014560">
    <property type="entry name" value="UCP030333_Alba"/>
</dbReference>
<evidence type="ECO:0008006" key="5">
    <source>
        <dbReference type="Google" id="ProtNLM"/>
    </source>
</evidence>